<comment type="caution">
    <text evidence="1">The sequence shown here is derived from an EMBL/GenBank/DDBJ whole genome shotgun (WGS) entry which is preliminary data.</text>
</comment>
<protein>
    <submittedName>
        <fullName evidence="1">Uncharacterized protein</fullName>
    </submittedName>
</protein>
<evidence type="ECO:0000313" key="1">
    <source>
        <dbReference type="EMBL" id="MPM89307.1"/>
    </source>
</evidence>
<gene>
    <name evidence="1" type="ORF">SDC9_136416</name>
</gene>
<reference evidence="1" key="1">
    <citation type="submission" date="2019-08" db="EMBL/GenBank/DDBJ databases">
        <authorList>
            <person name="Kucharzyk K."/>
            <person name="Murdoch R.W."/>
            <person name="Higgins S."/>
            <person name="Loffler F."/>
        </authorList>
    </citation>
    <scope>NUCLEOTIDE SEQUENCE</scope>
</reference>
<accession>A0A645DJ69</accession>
<name>A0A645DJ69_9ZZZZ</name>
<dbReference type="AlphaFoldDB" id="A0A645DJ69"/>
<dbReference type="EMBL" id="VSSQ01036753">
    <property type="protein sequence ID" value="MPM89307.1"/>
    <property type="molecule type" value="Genomic_DNA"/>
</dbReference>
<proteinExistence type="predicted"/>
<organism evidence="1">
    <name type="scientific">bioreactor metagenome</name>
    <dbReference type="NCBI Taxonomy" id="1076179"/>
    <lineage>
        <taxon>unclassified sequences</taxon>
        <taxon>metagenomes</taxon>
        <taxon>ecological metagenomes</taxon>
    </lineage>
</organism>
<sequence length="106" mass="12033">MTQRKLSQEAERKVEGGCEDDQVAALPNAWRDDELEIARLAKALLDERKPDQKDGDDQRIEDIPLCCSAFDHTFSPMFFPRMPAGLMISTTMRMRNTNASAMLELT</sequence>